<evidence type="ECO:0000313" key="1">
    <source>
        <dbReference type="EMBL" id="KAJ9606478.1"/>
    </source>
</evidence>
<organism evidence="1 2">
    <name type="scientific">Cladophialophora chaetospira</name>
    <dbReference type="NCBI Taxonomy" id="386627"/>
    <lineage>
        <taxon>Eukaryota</taxon>
        <taxon>Fungi</taxon>
        <taxon>Dikarya</taxon>
        <taxon>Ascomycota</taxon>
        <taxon>Pezizomycotina</taxon>
        <taxon>Eurotiomycetes</taxon>
        <taxon>Chaetothyriomycetidae</taxon>
        <taxon>Chaetothyriales</taxon>
        <taxon>Herpotrichiellaceae</taxon>
        <taxon>Cladophialophora</taxon>
    </lineage>
</organism>
<dbReference type="AlphaFoldDB" id="A0AA38X4E4"/>
<name>A0AA38X4E4_9EURO</name>
<dbReference type="EMBL" id="JAPDRK010000014">
    <property type="protein sequence ID" value="KAJ9606478.1"/>
    <property type="molecule type" value="Genomic_DNA"/>
</dbReference>
<evidence type="ECO:0000313" key="2">
    <source>
        <dbReference type="Proteomes" id="UP001172673"/>
    </source>
</evidence>
<evidence type="ECO:0008006" key="3">
    <source>
        <dbReference type="Google" id="ProtNLM"/>
    </source>
</evidence>
<sequence length="249" mass="28564">MPQKYMLWVNSRPKPGSGIHDDLWVKWYTEEHVRVTIVSIHATCSQIIQVPDLVNSKTAVRAAMYRESFDFALAAKEHHPRRYLVLYQTDFEECLKSKEYVNDVRHSSEKWPADKVTADVGDFNGRNYKLIQDYDPDGRGETAPPFCVTVEMDPVDEADLDKWYREEHLDMLHKLPGYRRSSRYVIGPKAPLTEGDPPKYLAIHEVDGLTGLDGKEAEAANSTPWTVKSIKESKAFVARAWELVYSQGF</sequence>
<protein>
    <recommendedName>
        <fullName evidence="3">EthD domain-containing protein</fullName>
    </recommendedName>
</protein>
<reference evidence="1" key="1">
    <citation type="submission" date="2022-10" db="EMBL/GenBank/DDBJ databases">
        <title>Culturing micro-colonial fungi from biological soil crusts in the Mojave desert and describing Neophaeococcomyces mojavensis, and introducing the new genera and species Taxawa tesnikishii.</title>
        <authorList>
            <person name="Kurbessoian T."/>
            <person name="Stajich J.E."/>
        </authorList>
    </citation>
    <scope>NUCLEOTIDE SEQUENCE</scope>
    <source>
        <strain evidence="1">TK_41</strain>
    </source>
</reference>
<proteinExistence type="predicted"/>
<accession>A0AA38X4E4</accession>
<keyword evidence="2" id="KW-1185">Reference proteome</keyword>
<comment type="caution">
    <text evidence="1">The sequence shown here is derived from an EMBL/GenBank/DDBJ whole genome shotgun (WGS) entry which is preliminary data.</text>
</comment>
<dbReference type="Proteomes" id="UP001172673">
    <property type="component" value="Unassembled WGS sequence"/>
</dbReference>
<gene>
    <name evidence="1" type="ORF">H2200_009439</name>
</gene>